<evidence type="ECO:0000256" key="4">
    <source>
        <dbReference type="SAM" id="Coils"/>
    </source>
</evidence>
<reference evidence="7" key="1">
    <citation type="journal article" date="2022" name="DNA Res.">
        <title>Genome analysis of five recently described species of the CUG-Ser clade uncovers Candida theae as a new hybrid lineage with pathogenic potential in the Candida parapsilosis species complex.</title>
        <authorList>
            <person name="Mixao V."/>
            <person name="Del Olmo V."/>
            <person name="Hegedusova E."/>
            <person name="Saus E."/>
            <person name="Pryszcz L."/>
            <person name="Cillingova A."/>
            <person name="Nosek J."/>
            <person name="Gabaldon T."/>
        </authorList>
    </citation>
    <scope>NUCLEOTIDE SEQUENCE</scope>
    <source>
        <strain evidence="7">CBS 10844</strain>
    </source>
</reference>
<comment type="caution">
    <text evidence="7">The sequence shown here is derived from an EMBL/GenBank/DDBJ whole genome shotgun (WGS) entry which is preliminary data.</text>
</comment>
<dbReference type="PANTHER" id="PTHR46515">
    <property type="entry name" value="TATA ELEMENT MODULATORY FACTOR TMF1"/>
    <property type="match status" value="1"/>
</dbReference>
<feature type="compositionally biased region" description="Basic and acidic residues" evidence="5">
    <location>
        <begin position="22"/>
        <end position="31"/>
    </location>
</feature>
<dbReference type="InterPro" id="IPR022092">
    <property type="entry name" value="TMF_DNA-bd"/>
</dbReference>
<keyword evidence="2" id="KW-0333">Golgi apparatus</keyword>
<evidence type="ECO:0000313" key="8">
    <source>
        <dbReference type="Proteomes" id="UP001202479"/>
    </source>
</evidence>
<evidence type="ECO:0000256" key="1">
    <source>
        <dbReference type="ARBA" id="ARBA00004555"/>
    </source>
</evidence>
<evidence type="ECO:0000256" key="5">
    <source>
        <dbReference type="SAM" id="MobiDB-lite"/>
    </source>
</evidence>
<dbReference type="Pfam" id="PF12329">
    <property type="entry name" value="TMF_DNA_bd"/>
    <property type="match status" value="1"/>
</dbReference>
<organism evidence="7 8">
    <name type="scientific">Candida oxycetoniae</name>
    <dbReference type="NCBI Taxonomy" id="497107"/>
    <lineage>
        <taxon>Eukaryota</taxon>
        <taxon>Fungi</taxon>
        <taxon>Dikarya</taxon>
        <taxon>Ascomycota</taxon>
        <taxon>Saccharomycotina</taxon>
        <taxon>Pichiomycetes</taxon>
        <taxon>Debaryomycetaceae</taxon>
        <taxon>Candida/Lodderomyces clade</taxon>
        <taxon>Candida</taxon>
    </lineage>
</organism>
<feature type="coiled-coil region" evidence="4">
    <location>
        <begin position="408"/>
        <end position="502"/>
    </location>
</feature>
<dbReference type="EMBL" id="JAHUZD010000140">
    <property type="protein sequence ID" value="KAI3402859.2"/>
    <property type="molecule type" value="Genomic_DNA"/>
</dbReference>
<gene>
    <name evidence="7" type="ORF">KGF56_004320</name>
</gene>
<dbReference type="InterPro" id="IPR052602">
    <property type="entry name" value="Growth_transcription_reg"/>
</dbReference>
<evidence type="ECO:0000256" key="3">
    <source>
        <dbReference type="ARBA" id="ARBA00023054"/>
    </source>
</evidence>
<dbReference type="PANTHER" id="PTHR46515:SF1">
    <property type="entry name" value="TATA ELEMENT MODULATORY FACTOR"/>
    <property type="match status" value="1"/>
</dbReference>
<keyword evidence="3 4" id="KW-0175">Coiled coil</keyword>
<sequence>MTSNSQGVKLDLDIDVDATTSKAEESTKNDDDTIEQSEILEHTGKMQEAGEDKMYESLKDLGNGANAMTKEMLPVKKRLTLQERLALAAKGKKRVASEKGAKEFIATSPSSVSSQVSSDVSTSNQEPVDDEDGDELEKLRTENTKLKNQLKKNKPFDEDKNKFLATIAAKDDTIQQLLKEGEVLSHKELKLNETIKKLKSANQALEEDLANFSKKHDESLVKQEELQDFLRTKKFKTVEMFISKYAELNDKLKNLKEENESLKLTKIKYSELLASHEETKLAKQDTEKSLANLKIEFDMKKEQNRLEIASKEKKIMSIKNDLVLAKQNYSQEVTRLEEKIEQLRLDAEIDNHNSTTQKDTKDLVNFEDFKKLSDAHHLQQKQYLSAQENWNIKESNLLLKVETLKSSLESAKMTKTKLSNDIAKATKTIQTQMTESLKLKDQIKQHISKINDLELALESKDSSIQELDEKLEKLKSVYNQERINLNLKISNLTEVIEKSNEQKHPEPLRLDTKSNRDNLSNANLSWNDIRLGESSTTPALNKEYSIFFNNSSHNHSSASFTEIGDDMYDREQSSYSSQVGVGVGGGGVVVGGGTGESSLNFGVPTSNQNNNNNLHLVNKMSSNIRRLEIELHTLKDEYSKLLDEKEAREQELLNAMKINEQVNSLTLKIKELEETIEEKNEKEKTMLELIGEKSEQVSELQADVMDLKEICRSQVQQMIELQGL</sequence>
<feature type="domain" description="TATA element modulatory factor 1 TATA binding" evidence="6">
    <location>
        <begin position="606"/>
        <end position="718"/>
    </location>
</feature>
<dbReference type="Pfam" id="PF12325">
    <property type="entry name" value="TMF_TATA_bd"/>
    <property type="match status" value="1"/>
</dbReference>
<evidence type="ECO:0000256" key="2">
    <source>
        <dbReference type="ARBA" id="ARBA00023034"/>
    </source>
</evidence>
<proteinExistence type="predicted"/>
<dbReference type="GO" id="GO:0005794">
    <property type="term" value="C:Golgi apparatus"/>
    <property type="evidence" value="ECO:0007669"/>
    <property type="project" value="UniProtKB-SubCell"/>
</dbReference>
<name>A0AAI9WWK9_9ASCO</name>
<protein>
    <recommendedName>
        <fullName evidence="6">TATA element modulatory factor 1 TATA binding domain-containing protein</fullName>
    </recommendedName>
</protein>
<feature type="region of interest" description="Disordered" evidence="5">
    <location>
        <begin position="1"/>
        <end position="36"/>
    </location>
</feature>
<dbReference type="Proteomes" id="UP001202479">
    <property type="component" value="Unassembled WGS sequence"/>
</dbReference>
<accession>A0AAI9WWK9</accession>
<dbReference type="GeneID" id="73381935"/>
<feature type="region of interest" description="Disordered" evidence="5">
    <location>
        <begin position="98"/>
        <end position="136"/>
    </location>
</feature>
<feature type="coiled-coil region" evidence="4">
    <location>
        <begin position="188"/>
        <end position="353"/>
    </location>
</feature>
<comment type="subcellular location">
    <subcellularLocation>
        <location evidence="1">Golgi apparatus</location>
    </subcellularLocation>
</comment>
<evidence type="ECO:0000313" key="7">
    <source>
        <dbReference type="EMBL" id="KAI3402859.2"/>
    </source>
</evidence>
<feature type="compositionally biased region" description="Low complexity" evidence="5">
    <location>
        <begin position="108"/>
        <end position="123"/>
    </location>
</feature>
<dbReference type="AlphaFoldDB" id="A0AAI9WWK9"/>
<keyword evidence="8" id="KW-1185">Reference proteome</keyword>
<dbReference type="GO" id="GO:0005783">
    <property type="term" value="C:endoplasmic reticulum"/>
    <property type="evidence" value="ECO:0007669"/>
    <property type="project" value="TreeGrafter"/>
</dbReference>
<dbReference type="RefSeq" id="XP_049178606.1">
    <property type="nucleotide sequence ID" value="XM_049325747.1"/>
</dbReference>
<evidence type="ECO:0000259" key="6">
    <source>
        <dbReference type="Pfam" id="PF12325"/>
    </source>
</evidence>
<feature type="coiled-coil region" evidence="4">
    <location>
        <begin position="617"/>
        <end position="710"/>
    </location>
</feature>
<dbReference type="InterPro" id="IPR022091">
    <property type="entry name" value="TMF_TATA-bd"/>
</dbReference>